<feature type="region of interest" description="Disordered" evidence="2">
    <location>
        <begin position="99"/>
        <end position="121"/>
    </location>
</feature>
<feature type="compositionally biased region" description="Polar residues" evidence="2">
    <location>
        <begin position="109"/>
        <end position="121"/>
    </location>
</feature>
<sequence length="432" mass="48324">MRKPMLPWSRKQSKLQKETTAAPSESEIDFGVFSEKTGNRLEKLFKSASSPRVEQEGNVVEDVAAGAGRGGAHAEGVEIEVESSEATPRQGAIYIKRVRSSGGGGASGTRQSPEFQHVQGGSWTTHNPACDDLPHAPHLTLTQGSRMNDLSNCREFYSLCLPPTERLFQKNRHQMDLLDDHIHAGVNFYATCQEIVKEWQLMGEDTLEFEATKKELAEEREKFNAEKKGLSWRVADAEDKLAKEKQFNANKQKEWETACEGTNQEMKTARDEIVRLKEREYIQRIAKLEKIASEKAAESEASEILVEEATADCKWLLVRDVPLIADHIVKSDELAKYMFELGEAAYNNGRMDGYSEGMAAVVANEKVDHFDLYKTDCDARYASKRQEYEFLEFAIVKAVGKLSRKTDAVEVLKKALGDQDPEAGGAGSKHQV</sequence>
<evidence type="ECO:0000256" key="1">
    <source>
        <dbReference type="SAM" id="Coils"/>
    </source>
</evidence>
<protein>
    <submittedName>
        <fullName evidence="3">Uncharacterized protein</fullName>
    </submittedName>
</protein>
<dbReference type="AlphaFoldDB" id="A0A9K3NWP1"/>
<reference evidence="3" key="1">
    <citation type="journal article" date="2017" name="Nature">
        <title>The sunflower genome provides insights into oil metabolism, flowering and Asterid evolution.</title>
        <authorList>
            <person name="Badouin H."/>
            <person name="Gouzy J."/>
            <person name="Grassa C.J."/>
            <person name="Murat F."/>
            <person name="Staton S.E."/>
            <person name="Cottret L."/>
            <person name="Lelandais-Briere C."/>
            <person name="Owens G.L."/>
            <person name="Carrere S."/>
            <person name="Mayjonade B."/>
            <person name="Legrand L."/>
            <person name="Gill N."/>
            <person name="Kane N.C."/>
            <person name="Bowers J.E."/>
            <person name="Hubner S."/>
            <person name="Bellec A."/>
            <person name="Berard A."/>
            <person name="Berges H."/>
            <person name="Blanchet N."/>
            <person name="Boniface M.C."/>
            <person name="Brunel D."/>
            <person name="Catrice O."/>
            <person name="Chaidir N."/>
            <person name="Claudel C."/>
            <person name="Donnadieu C."/>
            <person name="Faraut T."/>
            <person name="Fievet G."/>
            <person name="Helmstetter N."/>
            <person name="King M."/>
            <person name="Knapp S.J."/>
            <person name="Lai Z."/>
            <person name="Le Paslier M.C."/>
            <person name="Lippi Y."/>
            <person name="Lorenzon L."/>
            <person name="Mandel J.R."/>
            <person name="Marage G."/>
            <person name="Marchand G."/>
            <person name="Marquand E."/>
            <person name="Bret-Mestries E."/>
            <person name="Morien E."/>
            <person name="Nambeesan S."/>
            <person name="Nguyen T."/>
            <person name="Pegot-Espagnet P."/>
            <person name="Pouilly N."/>
            <person name="Raftis F."/>
            <person name="Sallet E."/>
            <person name="Schiex T."/>
            <person name="Thomas J."/>
            <person name="Vandecasteele C."/>
            <person name="Vares D."/>
            <person name="Vear F."/>
            <person name="Vautrin S."/>
            <person name="Crespi M."/>
            <person name="Mangin B."/>
            <person name="Burke J.M."/>
            <person name="Salse J."/>
            <person name="Munos S."/>
            <person name="Vincourt P."/>
            <person name="Rieseberg L.H."/>
            <person name="Langlade N.B."/>
        </authorList>
    </citation>
    <scope>NUCLEOTIDE SEQUENCE</scope>
    <source>
        <tissue evidence="3">Leaves</tissue>
    </source>
</reference>
<accession>A0A9K3NWP1</accession>
<proteinExistence type="predicted"/>
<dbReference type="EMBL" id="MNCJ02000318">
    <property type="protein sequence ID" value="KAF5815254.1"/>
    <property type="molecule type" value="Genomic_DNA"/>
</dbReference>
<keyword evidence="1" id="KW-0175">Coiled coil</keyword>
<feature type="region of interest" description="Disordered" evidence="2">
    <location>
        <begin position="1"/>
        <end position="26"/>
    </location>
</feature>
<evidence type="ECO:0000256" key="2">
    <source>
        <dbReference type="SAM" id="MobiDB-lite"/>
    </source>
</evidence>
<dbReference type="Proteomes" id="UP000215914">
    <property type="component" value="Unassembled WGS sequence"/>
</dbReference>
<evidence type="ECO:0000313" key="4">
    <source>
        <dbReference type="Proteomes" id="UP000215914"/>
    </source>
</evidence>
<name>A0A9K3NWP1_HELAN</name>
<reference evidence="3" key="2">
    <citation type="submission" date="2020-06" db="EMBL/GenBank/DDBJ databases">
        <title>Helianthus annuus Genome sequencing and assembly Release 2.</title>
        <authorList>
            <person name="Gouzy J."/>
            <person name="Langlade N."/>
            <person name="Munos S."/>
        </authorList>
    </citation>
    <scope>NUCLEOTIDE SEQUENCE</scope>
    <source>
        <tissue evidence="3">Leaves</tissue>
    </source>
</reference>
<evidence type="ECO:0000313" key="3">
    <source>
        <dbReference type="EMBL" id="KAF5815254.1"/>
    </source>
</evidence>
<keyword evidence="4" id="KW-1185">Reference proteome</keyword>
<gene>
    <name evidence="3" type="ORF">HanXRQr2_Chr03g0121021</name>
</gene>
<organism evidence="3 4">
    <name type="scientific">Helianthus annuus</name>
    <name type="common">Common sunflower</name>
    <dbReference type="NCBI Taxonomy" id="4232"/>
    <lineage>
        <taxon>Eukaryota</taxon>
        <taxon>Viridiplantae</taxon>
        <taxon>Streptophyta</taxon>
        <taxon>Embryophyta</taxon>
        <taxon>Tracheophyta</taxon>
        <taxon>Spermatophyta</taxon>
        <taxon>Magnoliopsida</taxon>
        <taxon>eudicotyledons</taxon>
        <taxon>Gunneridae</taxon>
        <taxon>Pentapetalae</taxon>
        <taxon>asterids</taxon>
        <taxon>campanulids</taxon>
        <taxon>Asterales</taxon>
        <taxon>Asteraceae</taxon>
        <taxon>Asteroideae</taxon>
        <taxon>Heliantheae alliance</taxon>
        <taxon>Heliantheae</taxon>
        <taxon>Helianthus</taxon>
    </lineage>
</organism>
<dbReference type="Gramene" id="mRNA:HanXRQr2_Chr03g0121021">
    <property type="protein sequence ID" value="mRNA:HanXRQr2_Chr03g0121021"/>
    <property type="gene ID" value="HanXRQr2_Chr03g0121021"/>
</dbReference>
<comment type="caution">
    <text evidence="3">The sequence shown here is derived from an EMBL/GenBank/DDBJ whole genome shotgun (WGS) entry which is preliminary data.</text>
</comment>
<feature type="coiled-coil region" evidence="1">
    <location>
        <begin position="213"/>
        <end position="279"/>
    </location>
</feature>